<dbReference type="PRINTS" id="PR00080">
    <property type="entry name" value="SDRFAMILY"/>
</dbReference>
<dbReference type="PANTHER" id="PTHR42760">
    <property type="entry name" value="SHORT-CHAIN DEHYDROGENASES/REDUCTASES FAMILY MEMBER"/>
    <property type="match status" value="1"/>
</dbReference>
<protein>
    <submittedName>
        <fullName evidence="3">NAD(P)-dependent dehydrogenase (Short-subunit alcohol dehydrogenase family)</fullName>
    </submittedName>
</protein>
<sequence>MTGAGRLLGEIVLVTGGAQGIGAAIAAVAHREGAKVGIIDLRPVEPADGRVGVVADVSDGEQVEAAVASLTGQLGEFTVLVNNAGRNAYGDATTMTDDDWDAVFAVDLKSAWLCARAVLPGMIARKHGAIVNIASLHSRLTMRGMFPYAAAKSGLVGLTRSLALDVAEHGIRVNAVSPGYVRTPIHDDFVRRSEDPAAAEQAILDVHPLGRIGTPDEVAEVVCFLASPAASYVTGADWAIDGGLGVRFA</sequence>
<comment type="caution">
    <text evidence="3">The sequence shown here is derived from an EMBL/GenBank/DDBJ whole genome shotgun (WGS) entry which is preliminary data.</text>
</comment>
<comment type="similarity">
    <text evidence="1">Belongs to the short-chain dehydrogenases/reductases (SDR) family.</text>
</comment>
<dbReference type="PROSITE" id="PS00061">
    <property type="entry name" value="ADH_SHORT"/>
    <property type="match status" value="1"/>
</dbReference>
<dbReference type="CDD" id="cd05233">
    <property type="entry name" value="SDR_c"/>
    <property type="match status" value="1"/>
</dbReference>
<reference evidence="3 4" key="1">
    <citation type="submission" date="2021-03" db="EMBL/GenBank/DDBJ databases">
        <title>Sequencing the genomes of 1000 actinobacteria strains.</title>
        <authorList>
            <person name="Klenk H.-P."/>
        </authorList>
    </citation>
    <scope>NUCLEOTIDE SEQUENCE [LARGE SCALE GENOMIC DNA]</scope>
    <source>
        <strain evidence="3 4">DSM 18824</strain>
    </source>
</reference>
<gene>
    <name evidence="3" type="ORF">JOF29_007289</name>
</gene>
<dbReference type="EMBL" id="JAGINT010000002">
    <property type="protein sequence ID" value="MBP2356179.1"/>
    <property type="molecule type" value="Genomic_DNA"/>
</dbReference>
<keyword evidence="2" id="KW-0560">Oxidoreductase</keyword>
<dbReference type="Pfam" id="PF13561">
    <property type="entry name" value="adh_short_C2"/>
    <property type="match status" value="1"/>
</dbReference>
<dbReference type="InterPro" id="IPR020904">
    <property type="entry name" value="Sc_DH/Rdtase_CS"/>
</dbReference>
<evidence type="ECO:0000313" key="3">
    <source>
        <dbReference type="EMBL" id="MBP2356179.1"/>
    </source>
</evidence>
<dbReference type="PANTHER" id="PTHR42760:SF133">
    <property type="entry name" value="3-OXOACYL-[ACYL-CARRIER-PROTEIN] REDUCTASE"/>
    <property type="match status" value="1"/>
</dbReference>
<evidence type="ECO:0000313" key="4">
    <source>
        <dbReference type="Proteomes" id="UP000755585"/>
    </source>
</evidence>
<dbReference type="SUPFAM" id="SSF51735">
    <property type="entry name" value="NAD(P)-binding Rossmann-fold domains"/>
    <property type="match status" value="1"/>
</dbReference>
<organism evidence="3 4">
    <name type="scientific">Kribbella aluminosa</name>
    <dbReference type="NCBI Taxonomy" id="416017"/>
    <lineage>
        <taxon>Bacteria</taxon>
        <taxon>Bacillati</taxon>
        <taxon>Actinomycetota</taxon>
        <taxon>Actinomycetes</taxon>
        <taxon>Propionibacteriales</taxon>
        <taxon>Kribbellaceae</taxon>
        <taxon>Kribbella</taxon>
    </lineage>
</organism>
<accession>A0ABS4UX03</accession>
<dbReference type="RefSeq" id="WP_209698737.1">
    <property type="nucleotide sequence ID" value="NZ_BAAAVU010000023.1"/>
</dbReference>
<dbReference type="PRINTS" id="PR00081">
    <property type="entry name" value="GDHRDH"/>
</dbReference>
<name>A0ABS4UX03_9ACTN</name>
<dbReference type="Proteomes" id="UP000755585">
    <property type="component" value="Unassembled WGS sequence"/>
</dbReference>
<dbReference type="InterPro" id="IPR002347">
    <property type="entry name" value="SDR_fam"/>
</dbReference>
<dbReference type="InterPro" id="IPR036291">
    <property type="entry name" value="NAD(P)-bd_dom_sf"/>
</dbReference>
<evidence type="ECO:0000256" key="2">
    <source>
        <dbReference type="ARBA" id="ARBA00023002"/>
    </source>
</evidence>
<dbReference type="Gene3D" id="3.40.50.720">
    <property type="entry name" value="NAD(P)-binding Rossmann-like Domain"/>
    <property type="match status" value="1"/>
</dbReference>
<keyword evidence="4" id="KW-1185">Reference proteome</keyword>
<proteinExistence type="inferred from homology"/>
<evidence type="ECO:0000256" key="1">
    <source>
        <dbReference type="ARBA" id="ARBA00006484"/>
    </source>
</evidence>